<keyword evidence="10" id="KW-0804">Transcription</keyword>
<evidence type="ECO:0000256" key="1">
    <source>
        <dbReference type="ARBA" id="ARBA00004496"/>
    </source>
</evidence>
<keyword evidence="5" id="KW-0597">Phosphoprotein</keyword>
<keyword evidence="3" id="KW-0963">Cytoplasm</keyword>
<evidence type="ECO:0000256" key="8">
    <source>
        <dbReference type="ARBA" id="ARBA00023125"/>
    </source>
</evidence>
<keyword evidence="11" id="KW-0834">Unfolded protein response</keyword>
<keyword evidence="8" id="KW-0238">DNA-binding</keyword>
<evidence type="ECO:0000313" key="13">
    <source>
        <dbReference type="EMBL" id="CAJ0962840.1"/>
    </source>
</evidence>
<accession>A0ABN9M9Y9</accession>
<evidence type="ECO:0000256" key="3">
    <source>
        <dbReference type="ARBA" id="ARBA00022490"/>
    </source>
</evidence>
<dbReference type="PANTHER" id="PTHR16833:SF0">
    <property type="entry name" value="DNA DAMAGE-INDUCIBLE TRANSCRIPT 3 PROTEIN"/>
    <property type="match status" value="1"/>
</dbReference>
<keyword evidence="6" id="KW-0832">Ubl conjugation</keyword>
<dbReference type="PANTHER" id="PTHR16833">
    <property type="entry name" value="DNA DAMAGE-INDUCIBLE TRANSCRIPT 3 DDIT3"/>
    <property type="match status" value="1"/>
</dbReference>
<dbReference type="InterPro" id="IPR016670">
    <property type="entry name" value="DNA_damage_induc_transcript_3"/>
</dbReference>
<dbReference type="Proteomes" id="UP001176940">
    <property type="component" value="Unassembled WGS sequence"/>
</dbReference>
<reference evidence="13" key="1">
    <citation type="submission" date="2023-07" db="EMBL/GenBank/DDBJ databases">
        <authorList>
            <person name="Stuckert A."/>
        </authorList>
    </citation>
    <scope>NUCLEOTIDE SEQUENCE</scope>
</reference>
<evidence type="ECO:0000256" key="10">
    <source>
        <dbReference type="ARBA" id="ARBA00023163"/>
    </source>
</evidence>
<name>A0ABN9M9Y9_9NEOB</name>
<evidence type="ECO:0000256" key="11">
    <source>
        <dbReference type="ARBA" id="ARBA00023230"/>
    </source>
</evidence>
<comment type="caution">
    <text evidence="13">The sequence shown here is derived from an EMBL/GenBank/DDBJ whole genome shotgun (WGS) entry which is preliminary data.</text>
</comment>
<evidence type="ECO:0000256" key="5">
    <source>
        <dbReference type="ARBA" id="ARBA00022553"/>
    </source>
</evidence>
<feature type="compositionally biased region" description="Basic and acidic residues" evidence="12">
    <location>
        <begin position="163"/>
        <end position="177"/>
    </location>
</feature>
<dbReference type="EMBL" id="CAUEEQ010055975">
    <property type="protein sequence ID" value="CAJ0962840.1"/>
    <property type="molecule type" value="Genomic_DNA"/>
</dbReference>
<evidence type="ECO:0000256" key="4">
    <source>
        <dbReference type="ARBA" id="ARBA00022491"/>
    </source>
</evidence>
<comment type="similarity">
    <text evidence="2">Belongs to the bZIP family.</text>
</comment>
<keyword evidence="7" id="KW-0805">Transcription regulation</keyword>
<gene>
    <name evidence="13" type="ORF">RIMI_LOCUS18397638</name>
</gene>
<evidence type="ECO:0008006" key="15">
    <source>
        <dbReference type="Google" id="ProtNLM"/>
    </source>
</evidence>
<evidence type="ECO:0000256" key="9">
    <source>
        <dbReference type="ARBA" id="ARBA00023159"/>
    </source>
</evidence>
<proteinExistence type="inferred from homology"/>
<evidence type="ECO:0000256" key="2">
    <source>
        <dbReference type="ARBA" id="ARBA00007163"/>
    </source>
</evidence>
<keyword evidence="14" id="KW-1185">Reference proteome</keyword>
<evidence type="ECO:0000256" key="7">
    <source>
        <dbReference type="ARBA" id="ARBA00023015"/>
    </source>
</evidence>
<feature type="compositionally biased region" description="Polar residues" evidence="12">
    <location>
        <begin position="99"/>
        <end position="120"/>
    </location>
</feature>
<organism evidence="13 14">
    <name type="scientific">Ranitomeya imitator</name>
    <name type="common">mimic poison frog</name>
    <dbReference type="NCBI Taxonomy" id="111125"/>
    <lineage>
        <taxon>Eukaryota</taxon>
        <taxon>Metazoa</taxon>
        <taxon>Chordata</taxon>
        <taxon>Craniata</taxon>
        <taxon>Vertebrata</taxon>
        <taxon>Euteleostomi</taxon>
        <taxon>Amphibia</taxon>
        <taxon>Batrachia</taxon>
        <taxon>Anura</taxon>
        <taxon>Neobatrachia</taxon>
        <taxon>Hyloidea</taxon>
        <taxon>Dendrobatidae</taxon>
        <taxon>Dendrobatinae</taxon>
        <taxon>Ranitomeya</taxon>
    </lineage>
</organism>
<evidence type="ECO:0000256" key="12">
    <source>
        <dbReference type="SAM" id="MobiDB-lite"/>
    </source>
</evidence>
<evidence type="ECO:0000256" key="6">
    <source>
        <dbReference type="ARBA" id="ARBA00022843"/>
    </source>
</evidence>
<keyword evidence="9" id="KW-0010">Activator</keyword>
<evidence type="ECO:0000313" key="14">
    <source>
        <dbReference type="Proteomes" id="UP001176940"/>
    </source>
</evidence>
<sequence length="212" mass="23646">MMAEPLPFCSAGHLSGLDLEAWYEDLQDILFSETKNPAALQLVSQQIAEEKILDNSPFLWPLESIASTLPVNFTDEEVVALETVVDQLPSEVLGFLDQASHNDFDNPSTSSESPQNNQDGVTEVDSGCSSCPSQTHTEDEDSSGSQCGTKRKRTTQPRGGKVRVKEKEQENERKVSHLVSENERLKGEIERLTLEVEKTRKSLIERMVNLKK</sequence>
<comment type="subcellular location">
    <subcellularLocation>
        <location evidence="1">Cytoplasm</location>
    </subcellularLocation>
</comment>
<feature type="region of interest" description="Disordered" evidence="12">
    <location>
        <begin position="98"/>
        <end position="177"/>
    </location>
</feature>
<keyword evidence="4" id="KW-0678">Repressor</keyword>
<feature type="compositionally biased region" description="Basic residues" evidence="12">
    <location>
        <begin position="149"/>
        <end position="162"/>
    </location>
</feature>
<protein>
    <recommendedName>
        <fullName evidence="15">DNA damage-inducible transcript 3 protein</fullName>
    </recommendedName>
</protein>